<dbReference type="GO" id="GO:0003700">
    <property type="term" value="F:DNA-binding transcription factor activity"/>
    <property type="evidence" value="ECO:0007669"/>
    <property type="project" value="TreeGrafter"/>
</dbReference>
<keyword evidence="1" id="KW-0805">Transcription regulation</keyword>
<evidence type="ECO:0000313" key="6">
    <source>
        <dbReference type="EMBL" id="AGZ41159.1"/>
    </source>
</evidence>
<dbReference type="InterPro" id="IPR001647">
    <property type="entry name" value="HTH_TetR"/>
</dbReference>
<dbReference type="SUPFAM" id="SSF46689">
    <property type="entry name" value="Homeodomain-like"/>
    <property type="match status" value="1"/>
</dbReference>
<dbReference type="Pfam" id="PF00440">
    <property type="entry name" value="TetR_N"/>
    <property type="match status" value="1"/>
</dbReference>
<organism evidence="6 7">
    <name type="scientific">Actinoplanes friuliensis DSM 7358</name>
    <dbReference type="NCBI Taxonomy" id="1246995"/>
    <lineage>
        <taxon>Bacteria</taxon>
        <taxon>Bacillati</taxon>
        <taxon>Actinomycetota</taxon>
        <taxon>Actinomycetes</taxon>
        <taxon>Micromonosporales</taxon>
        <taxon>Micromonosporaceae</taxon>
        <taxon>Actinoplanes</taxon>
    </lineage>
</organism>
<protein>
    <submittedName>
        <fullName evidence="6">TetR family transcriptional regulator</fullName>
    </submittedName>
</protein>
<dbReference type="STRING" id="1246995.AFR_14385"/>
<dbReference type="PANTHER" id="PTHR30055:SF238">
    <property type="entry name" value="MYCOFACTOCIN BIOSYNTHESIS TRANSCRIPTIONAL REGULATOR MFTR-RELATED"/>
    <property type="match status" value="1"/>
</dbReference>
<dbReference type="KEGG" id="afs:AFR_14385"/>
<evidence type="ECO:0000256" key="2">
    <source>
        <dbReference type="ARBA" id="ARBA00023125"/>
    </source>
</evidence>
<sequence>MGRWEPDTRGRLLHAALELFADQGYDATTAAQIAERAGLTKTTLFRHFADKREVLFQGQPALVAVAIAGVESAPEGATALDLLRAGLLALCEAHVPEQQEIGRQIDRLIAASPELKERAIFKRSAIAAALETTLATRLGDRRLAGVLADLGVRAYYEGFSLWSDTRRDDKLADVVADELAAYESVLPQVTGR</sequence>
<name>U5VWC8_9ACTN</name>
<dbReference type="PANTHER" id="PTHR30055">
    <property type="entry name" value="HTH-TYPE TRANSCRIPTIONAL REGULATOR RUTR"/>
    <property type="match status" value="1"/>
</dbReference>
<evidence type="ECO:0000259" key="5">
    <source>
        <dbReference type="PROSITE" id="PS50977"/>
    </source>
</evidence>
<evidence type="ECO:0000256" key="4">
    <source>
        <dbReference type="PROSITE-ProRule" id="PRU00335"/>
    </source>
</evidence>
<dbReference type="PATRIC" id="fig|1246995.3.peg.2919"/>
<dbReference type="PROSITE" id="PS50977">
    <property type="entry name" value="HTH_TETR_2"/>
    <property type="match status" value="1"/>
</dbReference>
<dbReference type="PROSITE" id="PS01081">
    <property type="entry name" value="HTH_TETR_1"/>
    <property type="match status" value="1"/>
</dbReference>
<dbReference type="HOGENOM" id="CLU_069356_2_2_11"/>
<dbReference type="Gene3D" id="1.10.357.10">
    <property type="entry name" value="Tetracycline Repressor, domain 2"/>
    <property type="match status" value="1"/>
</dbReference>
<keyword evidence="3" id="KW-0804">Transcription</keyword>
<dbReference type="AlphaFoldDB" id="U5VWC8"/>
<evidence type="ECO:0000256" key="1">
    <source>
        <dbReference type="ARBA" id="ARBA00023015"/>
    </source>
</evidence>
<dbReference type="Proteomes" id="UP000017746">
    <property type="component" value="Chromosome"/>
</dbReference>
<keyword evidence="2 4" id="KW-0238">DNA-binding</keyword>
<dbReference type="OrthoDB" id="4746440at2"/>
<dbReference type="InterPro" id="IPR050109">
    <property type="entry name" value="HTH-type_TetR-like_transc_reg"/>
</dbReference>
<dbReference type="EMBL" id="CP006272">
    <property type="protein sequence ID" value="AGZ41159.1"/>
    <property type="molecule type" value="Genomic_DNA"/>
</dbReference>
<dbReference type="InterPro" id="IPR023772">
    <property type="entry name" value="DNA-bd_HTH_TetR-type_CS"/>
</dbReference>
<feature type="DNA-binding region" description="H-T-H motif" evidence="4">
    <location>
        <begin position="29"/>
        <end position="48"/>
    </location>
</feature>
<dbReference type="InterPro" id="IPR009057">
    <property type="entry name" value="Homeodomain-like_sf"/>
</dbReference>
<dbReference type="GO" id="GO:0000976">
    <property type="term" value="F:transcription cis-regulatory region binding"/>
    <property type="evidence" value="ECO:0007669"/>
    <property type="project" value="TreeGrafter"/>
</dbReference>
<dbReference type="RefSeq" id="WP_023361218.1">
    <property type="nucleotide sequence ID" value="NC_022657.1"/>
</dbReference>
<keyword evidence="7" id="KW-1185">Reference proteome</keyword>
<proteinExistence type="predicted"/>
<dbReference type="PRINTS" id="PR00455">
    <property type="entry name" value="HTHTETR"/>
</dbReference>
<gene>
    <name evidence="6" type="ORF">AFR_14385</name>
</gene>
<reference evidence="6 7" key="1">
    <citation type="journal article" date="2014" name="J. Biotechnol.">
        <title>Complete genome sequence of the actinobacterium Actinoplanes friuliensis HAG 010964, producer of the lipopeptide antibiotic friulimycin.</title>
        <authorList>
            <person name="Ruckert C."/>
            <person name="Szczepanowski R."/>
            <person name="Albersmeier A."/>
            <person name="Goesmann A."/>
            <person name="Fischer N."/>
            <person name="Steinkamper A."/>
            <person name="Puhler A."/>
            <person name="Biener R."/>
            <person name="Schwartz D."/>
            <person name="Kalinowski J."/>
        </authorList>
    </citation>
    <scope>NUCLEOTIDE SEQUENCE [LARGE SCALE GENOMIC DNA]</scope>
    <source>
        <strain evidence="6 7">DSM 7358</strain>
    </source>
</reference>
<evidence type="ECO:0000256" key="3">
    <source>
        <dbReference type="ARBA" id="ARBA00023163"/>
    </source>
</evidence>
<evidence type="ECO:0000313" key="7">
    <source>
        <dbReference type="Proteomes" id="UP000017746"/>
    </source>
</evidence>
<feature type="domain" description="HTH tetR-type" evidence="5">
    <location>
        <begin position="6"/>
        <end position="66"/>
    </location>
</feature>
<accession>U5VWC8</accession>
<dbReference type="eggNOG" id="COG1309">
    <property type="taxonomic scope" value="Bacteria"/>
</dbReference>